<gene>
    <name evidence="2" type="ORF">EAG_07697</name>
</gene>
<evidence type="ECO:0000256" key="1">
    <source>
        <dbReference type="SAM" id="MobiDB-lite"/>
    </source>
</evidence>
<feature type="region of interest" description="Disordered" evidence="1">
    <location>
        <begin position="47"/>
        <end position="86"/>
    </location>
</feature>
<reference evidence="2 3" key="1">
    <citation type="journal article" date="2010" name="Science">
        <title>Genomic comparison of the ants Camponotus floridanus and Harpegnathos saltator.</title>
        <authorList>
            <person name="Bonasio R."/>
            <person name="Zhang G."/>
            <person name="Ye C."/>
            <person name="Mutti N.S."/>
            <person name="Fang X."/>
            <person name="Qin N."/>
            <person name="Donahue G."/>
            <person name="Yang P."/>
            <person name="Li Q."/>
            <person name="Li C."/>
            <person name="Zhang P."/>
            <person name="Huang Z."/>
            <person name="Berger S.L."/>
            <person name="Reinberg D."/>
            <person name="Wang J."/>
            <person name="Liebig J."/>
        </authorList>
    </citation>
    <scope>NUCLEOTIDE SEQUENCE [LARGE SCALE GENOMIC DNA]</scope>
    <source>
        <strain evidence="3">C129</strain>
    </source>
</reference>
<accession>E2ASA9</accession>
<keyword evidence="3" id="KW-1185">Reference proteome</keyword>
<dbReference type="EMBL" id="GL442272">
    <property type="protein sequence ID" value="EFN63679.1"/>
    <property type="molecule type" value="Genomic_DNA"/>
</dbReference>
<feature type="compositionally biased region" description="Acidic residues" evidence="1">
    <location>
        <begin position="75"/>
        <end position="84"/>
    </location>
</feature>
<evidence type="ECO:0000313" key="2">
    <source>
        <dbReference type="EMBL" id="EFN63679.1"/>
    </source>
</evidence>
<feature type="compositionally biased region" description="Polar residues" evidence="1">
    <location>
        <begin position="51"/>
        <end position="60"/>
    </location>
</feature>
<dbReference type="Proteomes" id="UP000000311">
    <property type="component" value="Unassembled WGS sequence"/>
</dbReference>
<dbReference type="AlphaFoldDB" id="E2ASA9"/>
<dbReference type="InParanoid" id="E2ASA9"/>
<proteinExistence type="predicted"/>
<protein>
    <submittedName>
        <fullName evidence="2">Uncharacterized protein</fullName>
    </submittedName>
</protein>
<name>E2ASA9_CAMFO</name>
<organism evidence="3">
    <name type="scientific">Camponotus floridanus</name>
    <name type="common">Florida carpenter ant</name>
    <dbReference type="NCBI Taxonomy" id="104421"/>
    <lineage>
        <taxon>Eukaryota</taxon>
        <taxon>Metazoa</taxon>
        <taxon>Ecdysozoa</taxon>
        <taxon>Arthropoda</taxon>
        <taxon>Hexapoda</taxon>
        <taxon>Insecta</taxon>
        <taxon>Pterygota</taxon>
        <taxon>Neoptera</taxon>
        <taxon>Endopterygota</taxon>
        <taxon>Hymenoptera</taxon>
        <taxon>Apocrita</taxon>
        <taxon>Aculeata</taxon>
        <taxon>Formicoidea</taxon>
        <taxon>Formicidae</taxon>
        <taxon>Formicinae</taxon>
        <taxon>Camponotus</taxon>
    </lineage>
</organism>
<evidence type="ECO:0000313" key="3">
    <source>
        <dbReference type="Proteomes" id="UP000000311"/>
    </source>
</evidence>
<sequence>MESKKATNPKDNWAVIKYTRVLGPYSNYETARAVEIAAVDLSTNDDEEPLQNITNQSDQLPQKRLRKKPAHLISSDEEDADNESETITTKIKKNVPKPTFAYNVDHKEQKNLVESKAKGPTNASKCQKVKNIEDENIYLEPDNNNNHKDDELLEDTELLDYGNYFADPVQSEKAIDLKKVKPVNKCDKNLNSDSVYFQPRKDVKIIHSIKTTACRLNIERILHKLEALSMFLMDSNHINENPQNANALPQFPIQNIESLKAFNKLLDDDAGARNQYSEVTSKAVSTMGALHRPYKYGLAIRIRLCPEEFSKKRRYL</sequence>
<dbReference type="OrthoDB" id="7550690at2759"/>